<gene>
    <name evidence="1" type="ORF">L210DRAFT_2969766</name>
</gene>
<evidence type="ECO:0000313" key="1">
    <source>
        <dbReference type="EMBL" id="KAF8446311.1"/>
    </source>
</evidence>
<sequence length="94" mass="9992">MSFPMISSLVQLITVKPSEASTCLHKSAIQAWCGLRITVQTTTEPRTHGAKEYTCGGSSGGEAALSQRQCLALGIVMIFNARVELGDHARADGE</sequence>
<organism evidence="1 2">
    <name type="scientific">Boletus edulis BED1</name>
    <dbReference type="NCBI Taxonomy" id="1328754"/>
    <lineage>
        <taxon>Eukaryota</taxon>
        <taxon>Fungi</taxon>
        <taxon>Dikarya</taxon>
        <taxon>Basidiomycota</taxon>
        <taxon>Agaricomycotina</taxon>
        <taxon>Agaricomycetes</taxon>
        <taxon>Agaricomycetidae</taxon>
        <taxon>Boletales</taxon>
        <taxon>Boletineae</taxon>
        <taxon>Boletaceae</taxon>
        <taxon>Boletoideae</taxon>
        <taxon>Boletus</taxon>
    </lineage>
</organism>
<dbReference type="EMBL" id="WHUW01000005">
    <property type="protein sequence ID" value="KAF8446311.1"/>
    <property type="molecule type" value="Genomic_DNA"/>
</dbReference>
<keyword evidence="2" id="KW-1185">Reference proteome</keyword>
<dbReference type="AlphaFoldDB" id="A0AAD4GI80"/>
<protein>
    <submittedName>
        <fullName evidence="1">Uncharacterized protein</fullName>
    </submittedName>
</protein>
<reference evidence="1" key="2">
    <citation type="journal article" date="2020" name="Nat. Commun.">
        <title>Large-scale genome sequencing of mycorrhizal fungi provides insights into the early evolution of symbiotic traits.</title>
        <authorList>
            <person name="Miyauchi S."/>
            <person name="Kiss E."/>
            <person name="Kuo A."/>
            <person name="Drula E."/>
            <person name="Kohler A."/>
            <person name="Sanchez-Garcia M."/>
            <person name="Morin E."/>
            <person name="Andreopoulos B."/>
            <person name="Barry K.W."/>
            <person name="Bonito G."/>
            <person name="Buee M."/>
            <person name="Carver A."/>
            <person name="Chen C."/>
            <person name="Cichocki N."/>
            <person name="Clum A."/>
            <person name="Culley D."/>
            <person name="Crous P.W."/>
            <person name="Fauchery L."/>
            <person name="Girlanda M."/>
            <person name="Hayes R.D."/>
            <person name="Keri Z."/>
            <person name="LaButti K."/>
            <person name="Lipzen A."/>
            <person name="Lombard V."/>
            <person name="Magnuson J."/>
            <person name="Maillard F."/>
            <person name="Murat C."/>
            <person name="Nolan M."/>
            <person name="Ohm R.A."/>
            <person name="Pangilinan J."/>
            <person name="Pereira M.F."/>
            <person name="Perotto S."/>
            <person name="Peter M."/>
            <person name="Pfister S."/>
            <person name="Riley R."/>
            <person name="Sitrit Y."/>
            <person name="Stielow J.B."/>
            <person name="Szollosi G."/>
            <person name="Zifcakova L."/>
            <person name="Stursova M."/>
            <person name="Spatafora J.W."/>
            <person name="Tedersoo L."/>
            <person name="Vaario L.M."/>
            <person name="Yamada A."/>
            <person name="Yan M."/>
            <person name="Wang P."/>
            <person name="Xu J."/>
            <person name="Bruns T."/>
            <person name="Baldrian P."/>
            <person name="Vilgalys R."/>
            <person name="Dunand C."/>
            <person name="Henrissat B."/>
            <person name="Grigoriev I.V."/>
            <person name="Hibbett D."/>
            <person name="Nagy L.G."/>
            <person name="Martin F.M."/>
        </authorList>
    </citation>
    <scope>NUCLEOTIDE SEQUENCE</scope>
    <source>
        <strain evidence="1">BED1</strain>
    </source>
</reference>
<accession>A0AAD4GI80</accession>
<evidence type="ECO:0000313" key="2">
    <source>
        <dbReference type="Proteomes" id="UP001194468"/>
    </source>
</evidence>
<comment type="caution">
    <text evidence="1">The sequence shown here is derived from an EMBL/GenBank/DDBJ whole genome shotgun (WGS) entry which is preliminary data.</text>
</comment>
<proteinExistence type="predicted"/>
<name>A0AAD4GI80_BOLED</name>
<reference evidence="1" key="1">
    <citation type="submission" date="2019-10" db="EMBL/GenBank/DDBJ databases">
        <authorList>
            <consortium name="DOE Joint Genome Institute"/>
            <person name="Kuo A."/>
            <person name="Miyauchi S."/>
            <person name="Kiss E."/>
            <person name="Drula E."/>
            <person name="Kohler A."/>
            <person name="Sanchez-Garcia M."/>
            <person name="Andreopoulos B."/>
            <person name="Barry K.W."/>
            <person name="Bonito G."/>
            <person name="Buee M."/>
            <person name="Carver A."/>
            <person name="Chen C."/>
            <person name="Cichocki N."/>
            <person name="Clum A."/>
            <person name="Culley D."/>
            <person name="Crous P.W."/>
            <person name="Fauchery L."/>
            <person name="Girlanda M."/>
            <person name="Hayes R."/>
            <person name="Keri Z."/>
            <person name="LaButti K."/>
            <person name="Lipzen A."/>
            <person name="Lombard V."/>
            <person name="Magnuson J."/>
            <person name="Maillard F."/>
            <person name="Morin E."/>
            <person name="Murat C."/>
            <person name="Nolan M."/>
            <person name="Ohm R."/>
            <person name="Pangilinan J."/>
            <person name="Pereira M."/>
            <person name="Perotto S."/>
            <person name="Peter M."/>
            <person name="Riley R."/>
            <person name="Sitrit Y."/>
            <person name="Stielow B."/>
            <person name="Szollosi G."/>
            <person name="Zifcakova L."/>
            <person name="Stursova M."/>
            <person name="Spatafora J.W."/>
            <person name="Tedersoo L."/>
            <person name="Vaario L.-M."/>
            <person name="Yamada A."/>
            <person name="Yan M."/>
            <person name="Wang P."/>
            <person name="Xu J."/>
            <person name="Bruns T."/>
            <person name="Baldrian P."/>
            <person name="Vilgalys R."/>
            <person name="Henrissat B."/>
            <person name="Grigoriev I.V."/>
            <person name="Hibbett D."/>
            <person name="Nagy L.G."/>
            <person name="Martin F.M."/>
        </authorList>
    </citation>
    <scope>NUCLEOTIDE SEQUENCE</scope>
    <source>
        <strain evidence="1">BED1</strain>
    </source>
</reference>
<dbReference type="Proteomes" id="UP001194468">
    <property type="component" value="Unassembled WGS sequence"/>
</dbReference>